<dbReference type="HAMAP" id="MF_03028">
    <property type="entry name" value="Pescadillo"/>
    <property type="match status" value="1"/>
</dbReference>
<dbReference type="GO" id="GO:0043021">
    <property type="term" value="F:ribonucleoprotein complex binding"/>
    <property type="evidence" value="ECO:0007669"/>
    <property type="project" value="UniProtKB-UniRule"/>
</dbReference>
<organism evidence="7 8">
    <name type="scientific">Penaeus vannamei</name>
    <name type="common">Whiteleg shrimp</name>
    <name type="synonym">Litopenaeus vannamei</name>
    <dbReference type="NCBI Taxonomy" id="6689"/>
    <lineage>
        <taxon>Eukaryota</taxon>
        <taxon>Metazoa</taxon>
        <taxon>Ecdysozoa</taxon>
        <taxon>Arthropoda</taxon>
        <taxon>Crustacea</taxon>
        <taxon>Multicrustacea</taxon>
        <taxon>Malacostraca</taxon>
        <taxon>Eumalacostraca</taxon>
        <taxon>Eucarida</taxon>
        <taxon>Decapoda</taxon>
        <taxon>Dendrobranchiata</taxon>
        <taxon>Penaeoidea</taxon>
        <taxon>Penaeidae</taxon>
        <taxon>Penaeus</taxon>
    </lineage>
</organism>
<comment type="function">
    <text evidence="4">Required for maturation of ribosomal RNAs and formation of the large ribosomal subunit.</text>
</comment>
<dbReference type="STRING" id="6689.A0A423T6M4"/>
<dbReference type="GO" id="GO:0003723">
    <property type="term" value="F:RNA binding"/>
    <property type="evidence" value="ECO:0007669"/>
    <property type="project" value="TreeGrafter"/>
</dbReference>
<evidence type="ECO:0000256" key="3">
    <source>
        <dbReference type="ARBA" id="ARBA00023242"/>
    </source>
</evidence>
<dbReference type="SMART" id="SM00292">
    <property type="entry name" value="BRCT"/>
    <property type="match status" value="1"/>
</dbReference>
<reference evidence="7 8" key="2">
    <citation type="submission" date="2019-01" db="EMBL/GenBank/DDBJ databases">
        <title>The decoding of complex shrimp genome reveals the adaptation for benthos swimmer, frequently molting mechanism and breeding impact on genome.</title>
        <authorList>
            <person name="Sun Y."/>
            <person name="Gao Y."/>
            <person name="Yu Y."/>
        </authorList>
    </citation>
    <scope>NUCLEOTIDE SEQUENCE [LARGE SCALE GENOMIC DNA]</scope>
    <source>
        <tissue evidence="7">Muscle</tissue>
    </source>
</reference>
<evidence type="ECO:0000313" key="7">
    <source>
        <dbReference type="EMBL" id="ROT72073.1"/>
    </source>
</evidence>
<dbReference type="Pfam" id="PF06732">
    <property type="entry name" value="Pescadillo_N"/>
    <property type="match status" value="1"/>
</dbReference>
<accession>A0A423T6M4</accession>
<comment type="caution">
    <text evidence="7">The sequence shown here is derived from an EMBL/GenBank/DDBJ whole genome shotgun (WGS) entry which is preliminary data.</text>
</comment>
<dbReference type="PANTHER" id="PTHR12221:SF6">
    <property type="entry name" value="PESCADILLO HOMOLOG"/>
    <property type="match status" value="1"/>
</dbReference>
<dbReference type="Proteomes" id="UP000283509">
    <property type="component" value="Unassembled WGS sequence"/>
</dbReference>
<keyword evidence="8" id="KW-1185">Reference proteome</keyword>
<evidence type="ECO:0000256" key="4">
    <source>
        <dbReference type="HAMAP-Rule" id="MF_03028"/>
    </source>
</evidence>
<dbReference type="InterPro" id="IPR010613">
    <property type="entry name" value="PES"/>
</dbReference>
<dbReference type="Gene3D" id="3.40.50.10190">
    <property type="entry name" value="BRCT domain"/>
    <property type="match status" value="1"/>
</dbReference>
<name>A0A423T6M4_PENVA</name>
<dbReference type="EMBL" id="QCYY01002213">
    <property type="protein sequence ID" value="ROT72073.1"/>
    <property type="molecule type" value="Genomic_DNA"/>
</dbReference>
<evidence type="ECO:0000256" key="2">
    <source>
        <dbReference type="ARBA" id="ARBA00022552"/>
    </source>
</evidence>
<evidence type="ECO:0000256" key="1">
    <source>
        <dbReference type="ARBA" id="ARBA00022517"/>
    </source>
</evidence>
<keyword evidence="2 4" id="KW-0698">rRNA processing</keyword>
<dbReference type="PANTHER" id="PTHR12221">
    <property type="entry name" value="PESCADILLO - RELATED"/>
    <property type="match status" value="1"/>
</dbReference>
<dbReference type="GO" id="GO:0005654">
    <property type="term" value="C:nucleoplasm"/>
    <property type="evidence" value="ECO:0007669"/>
    <property type="project" value="UniProtKB-SubCell"/>
</dbReference>
<sequence>MGGTVKVKKGMKGEAYKYVTRTYAMKKLQLNPADFRRLCILKGVYPQEPKNRVKAQRGKHGIKLLYLRKDIRFLMHEPIIWKFRDRKIKRRRLLHAERKDDRDKRRSVRQFEIDPNLDHIILERYPTFIDAVRDLDDPLTTCFLFAKLCKSLRRKQTLVHMSNMLTVEFMHYVIAARCLKKVFISVKGYYYQADIMGQTVTWIVPHPLALLKPRGVNLKIMRTFLEFYIVLLGFVNYRLYQSLNLQYPPRIIQEAGDGKSSTEIGDLISTLNRPLVKTKEIQEDEVQIDEHLMQEDDTDETILEVKRERDMDARQSKLFEGLKFFLGRETNLESLTFVIKACGGMVSWDKTFNCGSTYQEDDQIITHQIVDRPNVTRKHLSRYYVQPQWVYDSINARTLLPVQDYFPGASLPAHVSPFDTGEDRYIPPEKQRLNALRSGKPIQDASNFVRSAEEEELDRFDDVQSDDEDPLEQYQDYDESEYYKELDDDYEEDEDDEKGNDDGEKKEDEDEEFEIPERVNERRVRNMAVQRGSLFKKETTKEEDQLAELNLRKLRFKTKEKRFYEKLKRKEKQADAARERLAYSRILMEKEIAQKEATTREGKEKHFINELIGEDIKQKKEMLAKRKKERMASKAKLKKMDRKQIKAEERKKKQKS</sequence>
<evidence type="ECO:0000256" key="5">
    <source>
        <dbReference type="SAM" id="MobiDB-lite"/>
    </source>
</evidence>
<dbReference type="PROSITE" id="PS50172">
    <property type="entry name" value="BRCT"/>
    <property type="match status" value="1"/>
</dbReference>
<dbReference type="AlphaFoldDB" id="A0A423T6M4"/>
<evidence type="ECO:0000259" key="6">
    <source>
        <dbReference type="PROSITE" id="PS50172"/>
    </source>
</evidence>
<dbReference type="Pfam" id="PF16589">
    <property type="entry name" value="BRCT_2"/>
    <property type="match status" value="1"/>
</dbReference>
<dbReference type="SUPFAM" id="SSF52113">
    <property type="entry name" value="BRCT domain"/>
    <property type="match status" value="1"/>
</dbReference>
<dbReference type="GO" id="GO:0030687">
    <property type="term" value="C:preribosome, large subunit precursor"/>
    <property type="evidence" value="ECO:0007669"/>
    <property type="project" value="UniProtKB-UniRule"/>
</dbReference>
<reference evidence="7 8" key="1">
    <citation type="submission" date="2018-04" db="EMBL/GenBank/DDBJ databases">
        <authorList>
            <person name="Zhang X."/>
            <person name="Yuan J."/>
            <person name="Li F."/>
            <person name="Xiang J."/>
        </authorList>
    </citation>
    <scope>NUCLEOTIDE SEQUENCE [LARGE SCALE GENOMIC DNA]</scope>
    <source>
        <tissue evidence="7">Muscle</tissue>
    </source>
</reference>
<dbReference type="GO" id="GO:0070545">
    <property type="term" value="C:PeBoW complex"/>
    <property type="evidence" value="ECO:0007669"/>
    <property type="project" value="TreeGrafter"/>
</dbReference>
<feature type="compositionally biased region" description="Basic residues" evidence="5">
    <location>
        <begin position="625"/>
        <end position="641"/>
    </location>
</feature>
<feature type="region of interest" description="Disordered" evidence="5">
    <location>
        <begin position="624"/>
        <end position="656"/>
    </location>
</feature>
<feature type="region of interest" description="Disordered" evidence="5">
    <location>
        <begin position="452"/>
        <end position="522"/>
    </location>
</feature>
<dbReference type="FunFam" id="3.40.50.10190:FF:000002">
    <property type="entry name" value="Pescadillo homolog"/>
    <property type="match status" value="1"/>
</dbReference>
<keyword evidence="1 4" id="KW-0690">Ribosome biogenesis</keyword>
<dbReference type="CDD" id="cd17709">
    <property type="entry name" value="BRCT_pescadillo_like"/>
    <property type="match status" value="1"/>
</dbReference>
<dbReference type="GO" id="GO:0000466">
    <property type="term" value="P:maturation of 5.8S rRNA from tricistronic rRNA transcript (SSU-rRNA, 5.8S rRNA, LSU-rRNA)"/>
    <property type="evidence" value="ECO:0007669"/>
    <property type="project" value="UniProtKB-UniRule"/>
</dbReference>
<evidence type="ECO:0000313" key="8">
    <source>
        <dbReference type="Proteomes" id="UP000283509"/>
    </source>
</evidence>
<comment type="similarity">
    <text evidence="4">Belongs to the pescadillo family.</text>
</comment>
<proteinExistence type="inferred from homology"/>
<dbReference type="GO" id="GO:0000463">
    <property type="term" value="P:maturation of LSU-rRNA from tricistronic rRNA transcript (SSU-rRNA, 5.8S rRNA, LSU-rRNA)"/>
    <property type="evidence" value="ECO:0007669"/>
    <property type="project" value="UniProtKB-UniRule"/>
</dbReference>
<protein>
    <recommendedName>
        <fullName evidence="4">Pescadillo homolog</fullName>
    </recommendedName>
</protein>
<feature type="compositionally biased region" description="Basic and acidic residues" evidence="5">
    <location>
        <begin position="642"/>
        <end position="656"/>
    </location>
</feature>
<gene>
    <name evidence="7" type="ORF">C7M84_009561</name>
</gene>
<feature type="compositionally biased region" description="Acidic residues" evidence="5">
    <location>
        <begin position="453"/>
        <end position="499"/>
    </location>
</feature>
<keyword evidence="3 4" id="KW-0539">Nucleus</keyword>
<dbReference type="InterPro" id="IPR001357">
    <property type="entry name" value="BRCT_dom"/>
</dbReference>
<dbReference type="InterPro" id="IPR036420">
    <property type="entry name" value="BRCT_dom_sf"/>
</dbReference>
<dbReference type="OrthoDB" id="10264910at2759"/>
<feature type="domain" description="BRCT" evidence="6">
    <location>
        <begin position="314"/>
        <end position="407"/>
    </location>
</feature>
<comment type="subcellular location">
    <subcellularLocation>
        <location evidence="4">Nucleus</location>
        <location evidence="4">Nucleolus</location>
    </subcellularLocation>
    <subcellularLocation>
        <location evidence="4">Nucleus</location>
        <location evidence="4">Nucleoplasm</location>
    </subcellularLocation>
</comment>